<proteinExistence type="predicted"/>
<gene>
    <name evidence="2" type="ORF">FuraDRAFT_1479</name>
</gene>
<protein>
    <submittedName>
        <fullName evidence="2">Uncharacterized protein</fullName>
    </submittedName>
</protein>
<keyword evidence="1" id="KW-0175">Coiled coil</keyword>
<dbReference type="AlphaFoldDB" id="B9Z294"/>
<dbReference type="RefSeq" id="WP_008953499.1">
    <property type="nucleotide sequence ID" value="NZ_ACIS01000003.1"/>
</dbReference>
<evidence type="ECO:0000313" key="2">
    <source>
        <dbReference type="EMBL" id="EEG09539.1"/>
    </source>
</evidence>
<dbReference type="Proteomes" id="UP000003165">
    <property type="component" value="Unassembled WGS sequence"/>
</dbReference>
<feature type="coiled-coil region" evidence="1">
    <location>
        <begin position="150"/>
        <end position="212"/>
    </location>
</feature>
<reference evidence="2 3" key="1">
    <citation type="submission" date="2009-02" db="EMBL/GenBank/DDBJ databases">
        <title>Sequencing of the draft genome and assembly of Lutiella nitroferrum 2002.</title>
        <authorList>
            <consortium name="US DOE Joint Genome Institute (JGI-PGF)"/>
            <person name="Lucas S."/>
            <person name="Copeland A."/>
            <person name="Lapidus A."/>
            <person name="Glavina del Rio T."/>
            <person name="Tice H."/>
            <person name="Bruce D."/>
            <person name="Goodwin L."/>
            <person name="Pitluck S."/>
            <person name="Larimer F."/>
            <person name="Land M.L."/>
            <person name="Hauser L."/>
            <person name="Coates J.D."/>
        </authorList>
    </citation>
    <scope>NUCLEOTIDE SEQUENCE [LARGE SCALE GENOMIC DNA]</scope>
    <source>
        <strain evidence="2 3">2002</strain>
    </source>
</reference>
<accession>B9Z294</accession>
<name>B9Z294_9NEIS</name>
<evidence type="ECO:0000256" key="1">
    <source>
        <dbReference type="SAM" id="Coils"/>
    </source>
</evidence>
<organism evidence="2 3">
    <name type="scientific">Pseudogulbenkiania ferrooxidans 2002</name>
    <dbReference type="NCBI Taxonomy" id="279714"/>
    <lineage>
        <taxon>Bacteria</taxon>
        <taxon>Pseudomonadati</taxon>
        <taxon>Pseudomonadota</taxon>
        <taxon>Betaproteobacteria</taxon>
        <taxon>Neisseriales</taxon>
        <taxon>Chromobacteriaceae</taxon>
        <taxon>Pseudogulbenkiania</taxon>
    </lineage>
</organism>
<dbReference type="EMBL" id="ACIS01000003">
    <property type="protein sequence ID" value="EEG09539.1"/>
    <property type="molecule type" value="Genomic_DNA"/>
</dbReference>
<keyword evidence="3" id="KW-1185">Reference proteome</keyword>
<evidence type="ECO:0000313" key="3">
    <source>
        <dbReference type="Proteomes" id="UP000003165"/>
    </source>
</evidence>
<sequence length="279" mass="31723">MLTHINENVRRLRQITATQAAILLAGLNPIKTKTLYDVEPDKKNEVNEILTVILQAISLQEFKVKDAWGEFIYDLSLVTEKISLTDKSHNNANLVTEANFSPKDFWPWAITNGYIDPKAFPEEHLTIDTPSIKPHNSTDLSDLLTTQTGSVDLIKQLASEKAKNEQLSQEIEGTRQQRNHFQNELKKYAEELATTIQELEKVKNAMVKLREESIHGKEKQSILSIIGVMAIERYKIPIHDARMKNVNDLLEDLQLFGVPLDPDTVRKFLRMAASVVEPV</sequence>
<comment type="caution">
    <text evidence="2">The sequence shown here is derived from an EMBL/GenBank/DDBJ whole genome shotgun (WGS) entry which is preliminary data.</text>
</comment>